<dbReference type="PROSITE" id="PS50088">
    <property type="entry name" value="ANK_REPEAT"/>
    <property type="match status" value="3"/>
</dbReference>
<reference evidence="5" key="1">
    <citation type="journal article" date="2023" name="Mol. Phylogenet. Evol.">
        <title>Genome-scale phylogeny and comparative genomics of the fungal order Sordariales.</title>
        <authorList>
            <person name="Hensen N."/>
            <person name="Bonometti L."/>
            <person name="Westerberg I."/>
            <person name="Brannstrom I.O."/>
            <person name="Guillou S."/>
            <person name="Cros-Aarteil S."/>
            <person name="Calhoun S."/>
            <person name="Haridas S."/>
            <person name="Kuo A."/>
            <person name="Mondo S."/>
            <person name="Pangilinan J."/>
            <person name="Riley R."/>
            <person name="LaButti K."/>
            <person name="Andreopoulos B."/>
            <person name="Lipzen A."/>
            <person name="Chen C."/>
            <person name="Yan M."/>
            <person name="Daum C."/>
            <person name="Ng V."/>
            <person name="Clum A."/>
            <person name="Steindorff A."/>
            <person name="Ohm R.A."/>
            <person name="Martin F."/>
            <person name="Silar P."/>
            <person name="Natvig D.O."/>
            <person name="Lalanne C."/>
            <person name="Gautier V."/>
            <person name="Ament-Velasquez S.L."/>
            <person name="Kruys A."/>
            <person name="Hutchinson M.I."/>
            <person name="Powell A.J."/>
            <person name="Barry K."/>
            <person name="Miller A.N."/>
            <person name="Grigoriev I.V."/>
            <person name="Debuchy R."/>
            <person name="Gladieux P."/>
            <person name="Hiltunen Thoren M."/>
            <person name="Johannesson H."/>
        </authorList>
    </citation>
    <scope>NUCLEOTIDE SEQUENCE</scope>
    <source>
        <strain evidence="5">CBS 508.74</strain>
    </source>
</reference>
<name>A0AAN6YV53_9PEZI</name>
<feature type="repeat" description="ANK" evidence="3">
    <location>
        <begin position="406"/>
        <end position="434"/>
    </location>
</feature>
<reference evidence="5" key="2">
    <citation type="submission" date="2023-05" db="EMBL/GenBank/DDBJ databases">
        <authorList>
            <consortium name="Lawrence Berkeley National Laboratory"/>
            <person name="Steindorff A."/>
            <person name="Hensen N."/>
            <person name="Bonometti L."/>
            <person name="Westerberg I."/>
            <person name="Brannstrom I.O."/>
            <person name="Guillou S."/>
            <person name="Cros-Aarteil S."/>
            <person name="Calhoun S."/>
            <person name="Haridas S."/>
            <person name="Kuo A."/>
            <person name="Mondo S."/>
            <person name="Pangilinan J."/>
            <person name="Riley R."/>
            <person name="Labutti K."/>
            <person name="Andreopoulos B."/>
            <person name="Lipzen A."/>
            <person name="Chen C."/>
            <person name="Yanf M."/>
            <person name="Daum C."/>
            <person name="Ng V."/>
            <person name="Clum A."/>
            <person name="Ohm R."/>
            <person name="Martin F."/>
            <person name="Silar P."/>
            <person name="Natvig D."/>
            <person name="Lalanne C."/>
            <person name="Gautier V."/>
            <person name="Ament-Velasquez S.L."/>
            <person name="Kruys A."/>
            <person name="Hutchinson M.I."/>
            <person name="Powell A.J."/>
            <person name="Barry K."/>
            <person name="Miller A.N."/>
            <person name="Grigoriev I.V."/>
            <person name="Debuchy R."/>
            <person name="Gladieux P."/>
            <person name="Thoren M.H."/>
            <person name="Johannesson H."/>
        </authorList>
    </citation>
    <scope>NUCLEOTIDE SEQUENCE</scope>
    <source>
        <strain evidence="5">CBS 508.74</strain>
    </source>
</reference>
<evidence type="ECO:0000313" key="5">
    <source>
        <dbReference type="EMBL" id="KAK4114683.1"/>
    </source>
</evidence>
<evidence type="ECO:0000256" key="1">
    <source>
        <dbReference type="ARBA" id="ARBA00022737"/>
    </source>
</evidence>
<dbReference type="InterPro" id="IPR002110">
    <property type="entry name" value="Ankyrin_rpt"/>
</dbReference>
<dbReference type="PANTHER" id="PTHR24171">
    <property type="entry name" value="ANKYRIN REPEAT DOMAIN-CONTAINING PROTEIN 39-RELATED"/>
    <property type="match status" value="1"/>
</dbReference>
<evidence type="ECO:0000313" key="6">
    <source>
        <dbReference type="Proteomes" id="UP001302812"/>
    </source>
</evidence>
<dbReference type="RefSeq" id="XP_064672253.1">
    <property type="nucleotide sequence ID" value="XM_064812969.1"/>
</dbReference>
<dbReference type="Pfam" id="PF17111">
    <property type="entry name" value="PigL_N"/>
    <property type="match status" value="1"/>
</dbReference>
<dbReference type="PANTHER" id="PTHR24171:SF9">
    <property type="entry name" value="ANKYRIN REPEAT DOMAIN-CONTAINING PROTEIN 39"/>
    <property type="match status" value="1"/>
</dbReference>
<dbReference type="PROSITE" id="PS50297">
    <property type="entry name" value="ANK_REP_REGION"/>
    <property type="match status" value="3"/>
</dbReference>
<evidence type="ECO:0000256" key="2">
    <source>
        <dbReference type="ARBA" id="ARBA00023043"/>
    </source>
</evidence>
<dbReference type="Pfam" id="PF12796">
    <property type="entry name" value="Ank_2"/>
    <property type="match status" value="2"/>
</dbReference>
<keyword evidence="6" id="KW-1185">Reference proteome</keyword>
<dbReference type="SMART" id="SM00248">
    <property type="entry name" value="ANK"/>
    <property type="match status" value="6"/>
</dbReference>
<feature type="domain" description="Azaphilone pigments biosynthesis cluster protein L N-terminal" evidence="4">
    <location>
        <begin position="2"/>
        <end position="142"/>
    </location>
</feature>
<keyword evidence="1" id="KW-0677">Repeat</keyword>
<evidence type="ECO:0000256" key="3">
    <source>
        <dbReference type="PROSITE-ProRule" id="PRU00023"/>
    </source>
</evidence>
<feature type="repeat" description="ANK" evidence="3">
    <location>
        <begin position="461"/>
        <end position="493"/>
    </location>
</feature>
<organism evidence="5 6">
    <name type="scientific">Canariomyces notabilis</name>
    <dbReference type="NCBI Taxonomy" id="2074819"/>
    <lineage>
        <taxon>Eukaryota</taxon>
        <taxon>Fungi</taxon>
        <taxon>Dikarya</taxon>
        <taxon>Ascomycota</taxon>
        <taxon>Pezizomycotina</taxon>
        <taxon>Sordariomycetes</taxon>
        <taxon>Sordariomycetidae</taxon>
        <taxon>Sordariales</taxon>
        <taxon>Chaetomiaceae</taxon>
        <taxon>Canariomyces</taxon>
    </lineage>
</organism>
<dbReference type="SUPFAM" id="SSF48403">
    <property type="entry name" value="Ankyrin repeat"/>
    <property type="match status" value="1"/>
</dbReference>
<sequence>MADPLSVVAGITGVLAFTGQCTRQIIAIIAKIQNAPDEITDLRFELQHLSSLVQSAHNVLLRNKPRPEDRPLEDTVKECLQRCQDIMKDIEKQLSHFFNKNTGRRSPLRAVNWFFQSGQITALKDRLRDSRAMLELSITVLNSHLLGKGQQAIMDEIANGMNRLALQNSKHARAFRRRLEDDVESVSAFSGRRVSLSLMTDVGLPLRKFLEAQDQNQASVLAPPTMSRPLSPPPGCYATQELHPQELPPLVQAAKAGNMQQVKALLSLGESPDLRLPDGRTALHFCVVYDDASTAEILIESGANVNIRDGNQRSPLSLAINVESFGLAALLMRKGATVDSSVPVLLDAIRTSEGSAGVADFLGALRERLDDSEGPYLVHEAIDYETDETMAVLLSAGFDPNKRDRSGISPIHHAILRRRESAIKLLLLHGADKNDYLAPETHDLLRPEVSWHRPLIEFIRVGITPLGTACAIYDSDIVRLLLKEGADPNFVVAGSM</sequence>
<feature type="repeat" description="ANK" evidence="3">
    <location>
        <begin position="278"/>
        <end position="310"/>
    </location>
</feature>
<comment type="caution">
    <text evidence="5">The sequence shown here is derived from an EMBL/GenBank/DDBJ whole genome shotgun (WGS) entry which is preliminary data.</text>
</comment>
<gene>
    <name evidence="5" type="ORF">N656DRAFT_749192</name>
</gene>
<dbReference type="Proteomes" id="UP001302812">
    <property type="component" value="Unassembled WGS sequence"/>
</dbReference>
<accession>A0AAN6YV53</accession>
<proteinExistence type="predicted"/>
<evidence type="ECO:0000259" key="4">
    <source>
        <dbReference type="Pfam" id="PF17111"/>
    </source>
</evidence>
<dbReference type="AlphaFoldDB" id="A0AAN6YV53"/>
<dbReference type="EMBL" id="MU853336">
    <property type="protein sequence ID" value="KAK4114683.1"/>
    <property type="molecule type" value="Genomic_DNA"/>
</dbReference>
<protein>
    <submittedName>
        <fullName evidence="5">Ankyrin</fullName>
    </submittedName>
</protein>
<dbReference type="InterPro" id="IPR036770">
    <property type="entry name" value="Ankyrin_rpt-contain_sf"/>
</dbReference>
<dbReference type="InterPro" id="IPR031348">
    <property type="entry name" value="PigL_N"/>
</dbReference>
<dbReference type="Gene3D" id="1.25.40.20">
    <property type="entry name" value="Ankyrin repeat-containing domain"/>
    <property type="match status" value="2"/>
</dbReference>
<keyword evidence="2 3" id="KW-0040">ANK repeat</keyword>
<dbReference type="GeneID" id="89937094"/>